<keyword evidence="2 8" id="KW-0645">Protease</keyword>
<dbReference type="InterPro" id="IPR003738">
    <property type="entry name" value="SRAP"/>
</dbReference>
<dbReference type="GO" id="GO:0006508">
    <property type="term" value="P:proteolysis"/>
    <property type="evidence" value="ECO:0007669"/>
    <property type="project" value="UniProtKB-KW"/>
</dbReference>
<keyword evidence="6" id="KW-0238">DNA-binding</keyword>
<evidence type="ECO:0000256" key="7">
    <source>
        <dbReference type="ARBA" id="ARBA00023239"/>
    </source>
</evidence>
<sequence>MCGRFNLAESPAVDNLCLSFGIDSDALRYSGDIAPGAIISIIYQVKSDFLISDAIWSLLLDTDTLKPHRKYATFNTRSDKLHQPRSIGYKSFRTSRCIIPASAFIEGLGDRKTYHKIEFEKEAVAFGGLYKEWVSKETGEIIRSASIITLPSLPQWEKIHPKSFPLMLPGSGDVRRQWLNPCSQDVAEFEELLKPRIQTVVVN</sequence>
<proteinExistence type="inferred from homology"/>
<dbReference type="RefSeq" id="WP_068810561.1">
    <property type="nucleotide sequence ID" value="NZ_BMIY01000013.1"/>
</dbReference>
<dbReference type="EC" id="3.4.-.-" evidence="8"/>
<comment type="caution">
    <text evidence="9">The sequence shown here is derived from an EMBL/GenBank/DDBJ whole genome shotgun (WGS) entry which is preliminary data.</text>
</comment>
<dbReference type="SUPFAM" id="SSF143081">
    <property type="entry name" value="BB1717-like"/>
    <property type="match status" value="1"/>
</dbReference>
<keyword evidence="4 8" id="KW-0378">Hydrolase</keyword>
<evidence type="ECO:0000256" key="3">
    <source>
        <dbReference type="ARBA" id="ARBA00022763"/>
    </source>
</evidence>
<dbReference type="PANTHER" id="PTHR13604">
    <property type="entry name" value="DC12-RELATED"/>
    <property type="match status" value="1"/>
</dbReference>
<dbReference type="Proteomes" id="UP000627715">
    <property type="component" value="Unassembled WGS sequence"/>
</dbReference>
<evidence type="ECO:0000256" key="5">
    <source>
        <dbReference type="ARBA" id="ARBA00023124"/>
    </source>
</evidence>
<evidence type="ECO:0000313" key="9">
    <source>
        <dbReference type="EMBL" id="GFZ82482.1"/>
    </source>
</evidence>
<keyword evidence="3" id="KW-0227">DNA damage</keyword>
<comment type="similarity">
    <text evidence="1 8">Belongs to the SOS response-associated peptidase family.</text>
</comment>
<protein>
    <recommendedName>
        <fullName evidence="8">Abasic site processing protein</fullName>
        <ecNumber evidence="8">3.4.-.-</ecNumber>
    </recommendedName>
</protein>
<dbReference type="GO" id="GO:0016829">
    <property type="term" value="F:lyase activity"/>
    <property type="evidence" value="ECO:0007669"/>
    <property type="project" value="UniProtKB-KW"/>
</dbReference>
<dbReference type="GO" id="GO:0003697">
    <property type="term" value="F:single-stranded DNA binding"/>
    <property type="evidence" value="ECO:0007669"/>
    <property type="project" value="InterPro"/>
</dbReference>
<organism evidence="9 10">
    <name type="scientific">Pseudohongiella nitratireducens</name>
    <dbReference type="NCBI Taxonomy" id="1768907"/>
    <lineage>
        <taxon>Bacteria</taxon>
        <taxon>Pseudomonadati</taxon>
        <taxon>Pseudomonadota</taxon>
        <taxon>Gammaproteobacteria</taxon>
        <taxon>Pseudomonadales</taxon>
        <taxon>Pseudohongiellaceae</taxon>
        <taxon>Pseudohongiella</taxon>
    </lineage>
</organism>
<accession>A0A916VJN0</accession>
<evidence type="ECO:0000256" key="2">
    <source>
        <dbReference type="ARBA" id="ARBA00022670"/>
    </source>
</evidence>
<dbReference type="InterPro" id="IPR036590">
    <property type="entry name" value="SRAP-like"/>
</dbReference>
<keyword evidence="7" id="KW-0456">Lyase</keyword>
<dbReference type="AlphaFoldDB" id="A0A916VJN0"/>
<dbReference type="PANTHER" id="PTHR13604:SF0">
    <property type="entry name" value="ABASIC SITE PROCESSING PROTEIN HMCES"/>
    <property type="match status" value="1"/>
</dbReference>
<dbReference type="OrthoDB" id="6192129at2"/>
<evidence type="ECO:0000313" key="10">
    <source>
        <dbReference type="Proteomes" id="UP000627715"/>
    </source>
</evidence>
<dbReference type="EMBL" id="BMIY01000013">
    <property type="protein sequence ID" value="GFZ82482.1"/>
    <property type="molecule type" value="Genomic_DNA"/>
</dbReference>
<dbReference type="GO" id="GO:0008233">
    <property type="term" value="F:peptidase activity"/>
    <property type="evidence" value="ECO:0007669"/>
    <property type="project" value="UniProtKB-KW"/>
</dbReference>
<reference evidence="9" key="2">
    <citation type="submission" date="2020-09" db="EMBL/GenBank/DDBJ databases">
        <authorList>
            <person name="Sun Q."/>
            <person name="Zhou Y."/>
        </authorList>
    </citation>
    <scope>NUCLEOTIDE SEQUENCE</scope>
    <source>
        <strain evidence="9">CGMCC 1.15425</strain>
    </source>
</reference>
<reference evidence="9" key="1">
    <citation type="journal article" date="2014" name="Int. J. Syst. Evol. Microbiol.">
        <title>Complete genome sequence of Corynebacterium casei LMG S-19264T (=DSM 44701T), isolated from a smear-ripened cheese.</title>
        <authorList>
            <consortium name="US DOE Joint Genome Institute (JGI-PGF)"/>
            <person name="Walter F."/>
            <person name="Albersmeier A."/>
            <person name="Kalinowski J."/>
            <person name="Ruckert C."/>
        </authorList>
    </citation>
    <scope>NUCLEOTIDE SEQUENCE</scope>
    <source>
        <strain evidence="9">CGMCC 1.15425</strain>
    </source>
</reference>
<dbReference type="Pfam" id="PF02586">
    <property type="entry name" value="SRAP"/>
    <property type="match status" value="1"/>
</dbReference>
<keyword evidence="5" id="KW-0190">Covalent protein-DNA linkage</keyword>
<keyword evidence="10" id="KW-1185">Reference proteome</keyword>
<dbReference type="GO" id="GO:0106300">
    <property type="term" value="P:protein-DNA covalent cross-linking repair"/>
    <property type="evidence" value="ECO:0007669"/>
    <property type="project" value="InterPro"/>
</dbReference>
<evidence type="ECO:0000256" key="6">
    <source>
        <dbReference type="ARBA" id="ARBA00023125"/>
    </source>
</evidence>
<gene>
    <name evidence="9" type="primary">yobE</name>
    <name evidence="9" type="ORF">GCM10011403_27510</name>
</gene>
<name>A0A916VJN0_9GAMM</name>
<dbReference type="Gene3D" id="3.90.1680.10">
    <property type="entry name" value="SOS response associated peptidase-like"/>
    <property type="match status" value="1"/>
</dbReference>
<evidence type="ECO:0000256" key="4">
    <source>
        <dbReference type="ARBA" id="ARBA00022801"/>
    </source>
</evidence>
<evidence type="ECO:0000256" key="1">
    <source>
        <dbReference type="ARBA" id="ARBA00008136"/>
    </source>
</evidence>
<evidence type="ECO:0000256" key="8">
    <source>
        <dbReference type="RuleBase" id="RU364100"/>
    </source>
</evidence>